<evidence type="ECO:0000313" key="1">
    <source>
        <dbReference type="EMBL" id="KAK7328561.1"/>
    </source>
</evidence>
<protein>
    <submittedName>
        <fullName evidence="1">Uncharacterized protein</fullName>
    </submittedName>
</protein>
<proteinExistence type="predicted"/>
<dbReference type="AlphaFoldDB" id="A0AAN9L401"/>
<accession>A0AAN9L401</accession>
<organism evidence="1 2">
    <name type="scientific">Canavalia gladiata</name>
    <name type="common">Sword bean</name>
    <name type="synonym">Dolichos gladiatus</name>
    <dbReference type="NCBI Taxonomy" id="3824"/>
    <lineage>
        <taxon>Eukaryota</taxon>
        <taxon>Viridiplantae</taxon>
        <taxon>Streptophyta</taxon>
        <taxon>Embryophyta</taxon>
        <taxon>Tracheophyta</taxon>
        <taxon>Spermatophyta</taxon>
        <taxon>Magnoliopsida</taxon>
        <taxon>eudicotyledons</taxon>
        <taxon>Gunneridae</taxon>
        <taxon>Pentapetalae</taxon>
        <taxon>rosids</taxon>
        <taxon>fabids</taxon>
        <taxon>Fabales</taxon>
        <taxon>Fabaceae</taxon>
        <taxon>Papilionoideae</taxon>
        <taxon>50 kb inversion clade</taxon>
        <taxon>NPAAA clade</taxon>
        <taxon>indigoferoid/millettioid clade</taxon>
        <taxon>Phaseoleae</taxon>
        <taxon>Canavalia</taxon>
    </lineage>
</organism>
<gene>
    <name evidence="1" type="ORF">VNO77_22672</name>
</gene>
<dbReference type="EMBL" id="JAYMYQ010000005">
    <property type="protein sequence ID" value="KAK7328561.1"/>
    <property type="molecule type" value="Genomic_DNA"/>
</dbReference>
<keyword evidence="2" id="KW-1185">Reference proteome</keyword>
<reference evidence="1 2" key="1">
    <citation type="submission" date="2024-01" db="EMBL/GenBank/DDBJ databases">
        <title>The genomes of 5 underutilized Papilionoideae crops provide insights into root nodulation and disease resistanc.</title>
        <authorList>
            <person name="Jiang F."/>
        </authorList>
    </citation>
    <scope>NUCLEOTIDE SEQUENCE [LARGE SCALE GENOMIC DNA]</scope>
    <source>
        <strain evidence="1">LVBAO_FW01</strain>
        <tissue evidence="1">Leaves</tissue>
    </source>
</reference>
<comment type="caution">
    <text evidence="1">The sequence shown here is derived from an EMBL/GenBank/DDBJ whole genome shotgun (WGS) entry which is preliminary data.</text>
</comment>
<name>A0AAN9L401_CANGL</name>
<evidence type="ECO:0000313" key="2">
    <source>
        <dbReference type="Proteomes" id="UP001367508"/>
    </source>
</evidence>
<dbReference type="Proteomes" id="UP001367508">
    <property type="component" value="Unassembled WGS sequence"/>
</dbReference>
<sequence>MVRDIVGEKQREIRVGYSWEEIENHGRIGSSPYIVVAITKGSPMVARITHMAGMQEASSLMMVTKQAKASSLYFKGMYTMLVSKEESHGFIKEKVEEK</sequence>